<dbReference type="EnsemblPlants" id="OGLUM07G06420.1">
    <property type="protein sequence ID" value="OGLUM07G06420.1"/>
    <property type="gene ID" value="OGLUM07G06420"/>
</dbReference>
<reference evidence="2" key="2">
    <citation type="submission" date="2018-05" db="EMBL/GenBank/DDBJ databases">
        <title>OgluRS3 (Oryza glumaepatula Reference Sequence Version 3).</title>
        <authorList>
            <person name="Zhang J."/>
            <person name="Kudrna D."/>
            <person name="Lee S."/>
            <person name="Talag J."/>
            <person name="Welchert J."/>
            <person name="Wing R.A."/>
        </authorList>
    </citation>
    <scope>NUCLEOTIDE SEQUENCE [LARGE SCALE GENOMIC DNA]</scope>
</reference>
<dbReference type="HOGENOM" id="CLU_2254365_0_0_1"/>
<feature type="transmembrane region" description="Helical" evidence="1">
    <location>
        <begin position="25"/>
        <end position="45"/>
    </location>
</feature>
<accession>A0A0E0AH31</accession>
<reference evidence="2" key="1">
    <citation type="submission" date="2015-04" db="UniProtKB">
        <authorList>
            <consortium name="EnsemblPlants"/>
        </authorList>
    </citation>
    <scope>IDENTIFICATION</scope>
</reference>
<protein>
    <submittedName>
        <fullName evidence="2">Uncharacterized protein</fullName>
    </submittedName>
</protein>
<sequence length="114" mass="12948">MSSKTSELLCVETKGRVFLRSHSRVWFLALMMMILIGHCPCIHALQKRNERKKYRGLFIFFLGVRFASCISECEIWSCASLVGAEARSFASIVEKKKRKTPSVGEMLLPVSVMC</sequence>
<keyword evidence="1" id="KW-1133">Transmembrane helix</keyword>
<keyword evidence="1" id="KW-0812">Transmembrane</keyword>
<organism evidence="2">
    <name type="scientific">Oryza glumipatula</name>
    <dbReference type="NCBI Taxonomy" id="40148"/>
    <lineage>
        <taxon>Eukaryota</taxon>
        <taxon>Viridiplantae</taxon>
        <taxon>Streptophyta</taxon>
        <taxon>Embryophyta</taxon>
        <taxon>Tracheophyta</taxon>
        <taxon>Spermatophyta</taxon>
        <taxon>Magnoliopsida</taxon>
        <taxon>Liliopsida</taxon>
        <taxon>Poales</taxon>
        <taxon>Poaceae</taxon>
        <taxon>BOP clade</taxon>
        <taxon>Oryzoideae</taxon>
        <taxon>Oryzeae</taxon>
        <taxon>Oryzinae</taxon>
        <taxon>Oryza</taxon>
    </lineage>
</organism>
<dbReference type="Proteomes" id="UP000026961">
    <property type="component" value="Chromosome 7"/>
</dbReference>
<keyword evidence="1" id="KW-0472">Membrane</keyword>
<evidence type="ECO:0000256" key="1">
    <source>
        <dbReference type="SAM" id="Phobius"/>
    </source>
</evidence>
<proteinExistence type="predicted"/>
<evidence type="ECO:0000313" key="2">
    <source>
        <dbReference type="EnsemblPlants" id="OGLUM07G06420.1"/>
    </source>
</evidence>
<dbReference type="Gramene" id="OGLUM07G06420.1">
    <property type="protein sequence ID" value="OGLUM07G06420.1"/>
    <property type="gene ID" value="OGLUM07G06420"/>
</dbReference>
<dbReference type="AlphaFoldDB" id="A0A0E0AH31"/>
<evidence type="ECO:0000313" key="3">
    <source>
        <dbReference type="Proteomes" id="UP000026961"/>
    </source>
</evidence>
<name>A0A0E0AH31_9ORYZ</name>
<keyword evidence="3" id="KW-1185">Reference proteome</keyword>